<gene>
    <name evidence="1" type="ORF">EXIGLDRAFT_732164</name>
</gene>
<reference evidence="1 2" key="1">
    <citation type="journal article" date="2016" name="Mol. Biol. Evol.">
        <title>Comparative Genomics of Early-Diverging Mushroom-Forming Fungi Provides Insights into the Origins of Lignocellulose Decay Capabilities.</title>
        <authorList>
            <person name="Nagy L.G."/>
            <person name="Riley R."/>
            <person name="Tritt A."/>
            <person name="Adam C."/>
            <person name="Daum C."/>
            <person name="Floudas D."/>
            <person name="Sun H."/>
            <person name="Yadav J.S."/>
            <person name="Pangilinan J."/>
            <person name="Larsson K.H."/>
            <person name="Matsuura K."/>
            <person name="Barry K."/>
            <person name="Labutti K."/>
            <person name="Kuo R."/>
            <person name="Ohm R.A."/>
            <person name="Bhattacharya S.S."/>
            <person name="Shirouzu T."/>
            <person name="Yoshinaga Y."/>
            <person name="Martin F.M."/>
            <person name="Grigoriev I.V."/>
            <person name="Hibbett D.S."/>
        </authorList>
    </citation>
    <scope>NUCLEOTIDE SEQUENCE [LARGE SCALE GENOMIC DNA]</scope>
    <source>
        <strain evidence="1 2">HHB12029</strain>
    </source>
</reference>
<dbReference type="EMBL" id="KV425937">
    <property type="protein sequence ID" value="KZV96857.1"/>
    <property type="molecule type" value="Genomic_DNA"/>
</dbReference>
<dbReference type="Proteomes" id="UP000077266">
    <property type="component" value="Unassembled WGS sequence"/>
</dbReference>
<sequence length="431" mass="46652">MALHLPPLKNISDEVRPLGGSSDRIAGTLVPSGAQVRKFYLGTYSSMPGPVISASEFVPRSLVEHLMRNKKDVALAVKFVQSAHPPDAVTNMEGVMHTFVTPIVPIKMHGDYAYRGRHSVEPFADTQTKHQKARDVVLSALVQPDFEGYKVMLELAGLRSTPTLGRPLPADIHIPSVEAKQDFGQRTEYDTRLCLHMIYHLVSSHRLPAAGSSSLSPVKEADAYDLLHRVTSGSLPASAVQNVFVKVDRPSVPLLSLEILFMTAYHQLRNELSALERLCAHQGYVYTSDPPSIFAQILGSAKLLVRCQAAALRALLDSSPTTLSAMRAFAFNNYADQGALLLFKEALATKAPHVAVVSKSSLFKGGSNGRRYTPTHEGMRGALLVLHNNSDAFGQNVETEGSSSLDGAIGCASSAAASLHRCHPHLLDHVV</sequence>
<accession>A0A165KTF6</accession>
<evidence type="ECO:0000313" key="1">
    <source>
        <dbReference type="EMBL" id="KZV96857.1"/>
    </source>
</evidence>
<dbReference type="InParanoid" id="A0A165KTF6"/>
<protein>
    <submittedName>
        <fullName evidence="1">Uncharacterized protein</fullName>
    </submittedName>
</protein>
<dbReference type="OrthoDB" id="2537245at2759"/>
<proteinExistence type="predicted"/>
<evidence type="ECO:0000313" key="2">
    <source>
        <dbReference type="Proteomes" id="UP000077266"/>
    </source>
</evidence>
<dbReference type="STRING" id="1314781.A0A165KTF6"/>
<dbReference type="AlphaFoldDB" id="A0A165KTF6"/>
<keyword evidence="2" id="KW-1185">Reference proteome</keyword>
<organism evidence="1 2">
    <name type="scientific">Exidia glandulosa HHB12029</name>
    <dbReference type="NCBI Taxonomy" id="1314781"/>
    <lineage>
        <taxon>Eukaryota</taxon>
        <taxon>Fungi</taxon>
        <taxon>Dikarya</taxon>
        <taxon>Basidiomycota</taxon>
        <taxon>Agaricomycotina</taxon>
        <taxon>Agaricomycetes</taxon>
        <taxon>Auriculariales</taxon>
        <taxon>Exidiaceae</taxon>
        <taxon>Exidia</taxon>
    </lineage>
</organism>
<name>A0A165KTF6_EXIGL</name>